<evidence type="ECO:0000313" key="2">
    <source>
        <dbReference type="EMBL" id="MBW4545160.1"/>
    </source>
</evidence>
<organism evidence="2 3">
    <name type="scientific">Symplocastrum torsivum CPER-KK1</name>
    <dbReference type="NCBI Taxonomy" id="450513"/>
    <lineage>
        <taxon>Bacteria</taxon>
        <taxon>Bacillati</taxon>
        <taxon>Cyanobacteriota</taxon>
        <taxon>Cyanophyceae</taxon>
        <taxon>Oscillatoriophycideae</taxon>
        <taxon>Oscillatoriales</taxon>
        <taxon>Microcoleaceae</taxon>
        <taxon>Symplocastrum</taxon>
    </lineage>
</organism>
<dbReference type="PANTHER" id="PTHR34203">
    <property type="entry name" value="METHYLTRANSFERASE, FKBM FAMILY PROTEIN"/>
    <property type="match status" value="1"/>
</dbReference>
<feature type="domain" description="Methyltransferase FkbM" evidence="1">
    <location>
        <begin position="85"/>
        <end position="252"/>
    </location>
</feature>
<dbReference type="Proteomes" id="UP000753908">
    <property type="component" value="Unassembled WGS sequence"/>
</dbReference>
<dbReference type="GO" id="GO:0032259">
    <property type="term" value="P:methylation"/>
    <property type="evidence" value="ECO:0007669"/>
    <property type="project" value="UniProtKB-KW"/>
</dbReference>
<dbReference type="Pfam" id="PF05050">
    <property type="entry name" value="Methyltransf_21"/>
    <property type="match status" value="1"/>
</dbReference>
<evidence type="ECO:0000313" key="3">
    <source>
        <dbReference type="Proteomes" id="UP000753908"/>
    </source>
</evidence>
<sequence>MQLINYLNRPEYIFRPLQIYRRLLRSRNPDNKLFKNVLLPWGVNLKISLAPGEVVGHSVWAMGIYDLIVTEVLWRLIDPGETVIDVGVNIGYMATIMAKRVGETGHVWCFEPNPEVYQELSENIKNWQTTLGWNHIYAQKIALSNHSGEAVLSVPMRNREEAFIISPKDVISTQANDDNFKAYTVSLEKLDNVLKTRNHIGLVKIDVEGHELEVIQGAINLITAQQIRDIIFEDHNGYPSSVSQFLEDQGYTIFRIWKGFWKPLLESPTKKLMHPWEPPSYLATKDSSRARERLKKRGWNSLQSQNQKT</sequence>
<dbReference type="NCBIfam" id="TIGR01444">
    <property type="entry name" value="fkbM_fam"/>
    <property type="match status" value="1"/>
</dbReference>
<evidence type="ECO:0000259" key="1">
    <source>
        <dbReference type="Pfam" id="PF05050"/>
    </source>
</evidence>
<dbReference type="GO" id="GO:0008168">
    <property type="term" value="F:methyltransferase activity"/>
    <property type="evidence" value="ECO:0007669"/>
    <property type="project" value="UniProtKB-KW"/>
</dbReference>
<dbReference type="EMBL" id="JAHHIF010000013">
    <property type="protein sequence ID" value="MBW4545160.1"/>
    <property type="molecule type" value="Genomic_DNA"/>
</dbReference>
<comment type="caution">
    <text evidence="2">The sequence shown here is derived from an EMBL/GenBank/DDBJ whole genome shotgun (WGS) entry which is preliminary data.</text>
</comment>
<dbReference type="SUPFAM" id="SSF53335">
    <property type="entry name" value="S-adenosyl-L-methionine-dependent methyltransferases"/>
    <property type="match status" value="1"/>
</dbReference>
<dbReference type="AlphaFoldDB" id="A0A951U9Q8"/>
<dbReference type="InterPro" id="IPR029063">
    <property type="entry name" value="SAM-dependent_MTases_sf"/>
</dbReference>
<proteinExistence type="predicted"/>
<reference evidence="2" key="1">
    <citation type="submission" date="2021-05" db="EMBL/GenBank/DDBJ databases">
        <authorList>
            <person name="Pietrasiak N."/>
            <person name="Ward R."/>
            <person name="Stajich J.E."/>
            <person name="Kurbessoian T."/>
        </authorList>
    </citation>
    <scope>NUCLEOTIDE SEQUENCE</scope>
    <source>
        <strain evidence="2">CPER-KK1</strain>
    </source>
</reference>
<protein>
    <submittedName>
        <fullName evidence="2">FkbM family methyltransferase</fullName>
    </submittedName>
</protein>
<keyword evidence="2" id="KW-0808">Transferase</keyword>
<dbReference type="Gene3D" id="3.40.50.150">
    <property type="entry name" value="Vaccinia Virus protein VP39"/>
    <property type="match status" value="1"/>
</dbReference>
<reference evidence="2" key="2">
    <citation type="journal article" date="2022" name="Microbiol. Resour. Announc.">
        <title>Metagenome Sequencing to Explore Phylogenomics of Terrestrial Cyanobacteria.</title>
        <authorList>
            <person name="Ward R.D."/>
            <person name="Stajich J.E."/>
            <person name="Johansen J.R."/>
            <person name="Huntemann M."/>
            <person name="Clum A."/>
            <person name="Foster B."/>
            <person name="Foster B."/>
            <person name="Roux S."/>
            <person name="Palaniappan K."/>
            <person name="Varghese N."/>
            <person name="Mukherjee S."/>
            <person name="Reddy T.B.K."/>
            <person name="Daum C."/>
            <person name="Copeland A."/>
            <person name="Chen I.A."/>
            <person name="Ivanova N.N."/>
            <person name="Kyrpides N.C."/>
            <person name="Shapiro N."/>
            <person name="Eloe-Fadrosh E.A."/>
            <person name="Pietrasiak N."/>
        </authorList>
    </citation>
    <scope>NUCLEOTIDE SEQUENCE</scope>
    <source>
        <strain evidence="2">CPER-KK1</strain>
    </source>
</reference>
<keyword evidence="2" id="KW-0489">Methyltransferase</keyword>
<dbReference type="InterPro" id="IPR052514">
    <property type="entry name" value="SAM-dependent_MTase"/>
</dbReference>
<gene>
    <name evidence="2" type="ORF">KME25_12045</name>
</gene>
<name>A0A951U9Q8_9CYAN</name>
<accession>A0A951U9Q8</accession>
<dbReference type="InterPro" id="IPR006342">
    <property type="entry name" value="FkbM_mtfrase"/>
</dbReference>
<dbReference type="PANTHER" id="PTHR34203:SF15">
    <property type="entry name" value="SLL1173 PROTEIN"/>
    <property type="match status" value="1"/>
</dbReference>